<dbReference type="PANTHER" id="PTHR30273">
    <property type="entry name" value="PERIPLASMIC SIGNAL SENSOR AND SIGMA FACTOR ACTIVATOR FECR-RELATED"/>
    <property type="match status" value="1"/>
</dbReference>
<dbReference type="Proteomes" id="UP000319627">
    <property type="component" value="Unassembled WGS sequence"/>
</dbReference>
<keyword evidence="1" id="KW-1133">Transmembrane helix</keyword>
<dbReference type="PANTHER" id="PTHR30273:SF2">
    <property type="entry name" value="PROTEIN FECR"/>
    <property type="match status" value="1"/>
</dbReference>
<evidence type="ECO:0000313" key="4">
    <source>
        <dbReference type="EMBL" id="TWH75791.1"/>
    </source>
</evidence>
<dbReference type="InterPro" id="IPR032508">
    <property type="entry name" value="FecR_C"/>
</dbReference>
<dbReference type="OrthoDB" id="7030008at2"/>
<keyword evidence="1" id="KW-0472">Membrane</keyword>
<dbReference type="GO" id="GO:0016989">
    <property type="term" value="F:sigma factor antagonist activity"/>
    <property type="evidence" value="ECO:0007669"/>
    <property type="project" value="TreeGrafter"/>
</dbReference>
<accession>A0A562IXL0</accession>
<dbReference type="Gene3D" id="2.60.120.1440">
    <property type="match status" value="1"/>
</dbReference>
<feature type="transmembrane region" description="Helical" evidence="1">
    <location>
        <begin position="97"/>
        <end position="116"/>
    </location>
</feature>
<dbReference type="AlphaFoldDB" id="A0A562IXL0"/>
<gene>
    <name evidence="4" type="ORF">LX59_01301</name>
</gene>
<dbReference type="Pfam" id="PF16344">
    <property type="entry name" value="FecR_C"/>
    <property type="match status" value="1"/>
</dbReference>
<sequence>MNSSLSSPASDLSCSEQEAWRWVMQHHKGSKVLLDQDEAFLDWLAANPQHPHLYAKAETVWYMTAIPAHSLAQKDVALLGLIKKTHRVANQGRRFRYASFALASAASILLMLWVGLSGNPENWLDDWQANYLTENKLYEVSLSDGSHLTLDADTALVAYVDAQQRRLKLLRGAVWLRVKSNPNLPFIVETHQGEVRVLGTDFEVRQEGEQIRVTLAQGKVSVQGYAEHQAAITLHPGQQTLLKHRMASLPYNVDVEAVKSWQMGWLSFYQVPLKEVIKRLSPYYPGRILLLNQSLAERQVSGTFPSQNPQAALEALQAVLGFQKQEFLGHLMVLH</sequence>
<protein>
    <submittedName>
        <fullName evidence="4">FecR family protein</fullName>
    </submittedName>
</protein>
<dbReference type="InterPro" id="IPR006860">
    <property type="entry name" value="FecR"/>
</dbReference>
<evidence type="ECO:0000259" key="2">
    <source>
        <dbReference type="Pfam" id="PF04773"/>
    </source>
</evidence>
<dbReference type="RefSeq" id="WP_144571027.1">
    <property type="nucleotide sequence ID" value="NZ_VLKG01000004.1"/>
</dbReference>
<feature type="domain" description="FecR protein" evidence="2">
    <location>
        <begin position="135"/>
        <end position="220"/>
    </location>
</feature>
<keyword evidence="5" id="KW-1185">Reference proteome</keyword>
<name>A0A562IXL0_9GAMM</name>
<dbReference type="InterPro" id="IPR012373">
    <property type="entry name" value="Ferrdict_sens_TM"/>
</dbReference>
<organism evidence="4 5">
    <name type="scientific">Azomonas agilis</name>
    <dbReference type="NCBI Taxonomy" id="116849"/>
    <lineage>
        <taxon>Bacteria</taxon>
        <taxon>Pseudomonadati</taxon>
        <taxon>Pseudomonadota</taxon>
        <taxon>Gammaproteobacteria</taxon>
        <taxon>Pseudomonadales</taxon>
        <taxon>Pseudomonadaceae</taxon>
        <taxon>Azomonas</taxon>
    </lineage>
</organism>
<dbReference type="EMBL" id="VLKG01000004">
    <property type="protein sequence ID" value="TWH75791.1"/>
    <property type="molecule type" value="Genomic_DNA"/>
</dbReference>
<keyword evidence="1" id="KW-0812">Transmembrane</keyword>
<evidence type="ECO:0000259" key="3">
    <source>
        <dbReference type="Pfam" id="PF16344"/>
    </source>
</evidence>
<dbReference type="Pfam" id="PF04773">
    <property type="entry name" value="FecR"/>
    <property type="match status" value="1"/>
</dbReference>
<feature type="domain" description="Protein FecR C-terminal" evidence="3">
    <location>
        <begin position="266"/>
        <end position="323"/>
    </location>
</feature>
<comment type="caution">
    <text evidence="4">The sequence shown here is derived from an EMBL/GenBank/DDBJ whole genome shotgun (WGS) entry which is preliminary data.</text>
</comment>
<evidence type="ECO:0000256" key="1">
    <source>
        <dbReference type="SAM" id="Phobius"/>
    </source>
</evidence>
<proteinExistence type="predicted"/>
<reference evidence="4 5" key="1">
    <citation type="submission" date="2019-07" db="EMBL/GenBank/DDBJ databases">
        <title>Genomic Encyclopedia of Type Strains, Phase I: the one thousand microbial genomes (KMG-I) project.</title>
        <authorList>
            <person name="Kyrpides N."/>
        </authorList>
    </citation>
    <scope>NUCLEOTIDE SEQUENCE [LARGE SCALE GENOMIC DNA]</scope>
    <source>
        <strain evidence="4 5">DSM 375</strain>
    </source>
</reference>
<evidence type="ECO:0000313" key="5">
    <source>
        <dbReference type="Proteomes" id="UP000319627"/>
    </source>
</evidence>
<dbReference type="Gene3D" id="3.55.50.30">
    <property type="match status" value="1"/>
</dbReference>
<dbReference type="PIRSF" id="PIRSF018266">
    <property type="entry name" value="FecR"/>
    <property type="match status" value="1"/>
</dbReference>